<proteinExistence type="predicted"/>
<evidence type="ECO:0008006" key="3">
    <source>
        <dbReference type="Google" id="ProtNLM"/>
    </source>
</evidence>
<organism evidence="1 2">
    <name type="scientific">Micromonospora trifolii</name>
    <dbReference type="NCBI Taxonomy" id="2911208"/>
    <lineage>
        <taxon>Bacteria</taxon>
        <taxon>Bacillati</taxon>
        <taxon>Actinomycetota</taxon>
        <taxon>Actinomycetes</taxon>
        <taxon>Micromonosporales</taxon>
        <taxon>Micromonosporaceae</taxon>
        <taxon>Micromonospora</taxon>
    </lineage>
</organism>
<gene>
    <name evidence="1" type="ORF">NIE79_002299</name>
</gene>
<reference evidence="1 2" key="1">
    <citation type="submission" date="2022-01" db="EMBL/GenBank/DDBJ databases">
        <authorList>
            <person name="Riesco R."/>
            <person name="Trujillo M.E."/>
        </authorList>
    </citation>
    <scope>NUCLEOTIDE SEQUENCE [LARGE SCALE GENOMIC DNA]</scope>
    <source>
        <strain evidence="1 2">NIE79</strain>
    </source>
</reference>
<keyword evidence="2" id="KW-1185">Reference proteome</keyword>
<dbReference type="Proteomes" id="UP001201629">
    <property type="component" value="Unassembled WGS sequence"/>
</dbReference>
<dbReference type="PROSITE" id="PS51257">
    <property type="entry name" value="PROKAR_LIPOPROTEIN"/>
    <property type="match status" value="1"/>
</dbReference>
<evidence type="ECO:0000313" key="2">
    <source>
        <dbReference type="Proteomes" id="UP001201629"/>
    </source>
</evidence>
<evidence type="ECO:0000313" key="1">
    <source>
        <dbReference type="EMBL" id="MCG5444154.1"/>
    </source>
</evidence>
<name>A0ABS9N2I0_9ACTN</name>
<protein>
    <recommendedName>
        <fullName evidence="3">LysR substrate-binding domain-containing protein</fullName>
    </recommendedName>
</protein>
<accession>A0ABS9N2I0</accession>
<dbReference type="RefSeq" id="WP_238679310.1">
    <property type="nucleotide sequence ID" value="NZ_JAKKFD010000023.1"/>
</dbReference>
<sequence length="105" mass="11059">MNSVLRDLVELGGGMVTLGACRQEVPQWALQQACRNGELVRVLPEVFVATHLVDGRPGAPALSRLGPALGQRAALARAGGCGAISHLSALAAWGCDRRRSVIWCT</sequence>
<dbReference type="EMBL" id="JAKKFD010000023">
    <property type="protein sequence ID" value="MCG5444154.1"/>
    <property type="molecule type" value="Genomic_DNA"/>
</dbReference>
<comment type="caution">
    <text evidence="1">The sequence shown here is derived from an EMBL/GenBank/DDBJ whole genome shotgun (WGS) entry which is preliminary data.</text>
</comment>